<dbReference type="Proteomes" id="UP001648503">
    <property type="component" value="Unassembled WGS sequence"/>
</dbReference>
<sequence length="510" mass="56989">MRCGSFQETPRWKLILGRISQRLGCPGTVKNTSPSRTRISTTLSGLGESVSRSIMEIKRRIVQGVRNRTRSQVDMKGRTNYEDLLGVFILTWNMHGHLPMNDLSLLFGNSVHATPPVLLRPTTTGGRDKYDQCHLIAVATQECQQGVDAAHKKTWEKMVLEFLQRDYQLVCTDSIGGIHLAVYVKCNVAQLVTSFASSRISTGIGNVWGNKGSVAISICFDDTSVLFVNSHFAAHQDRVAARNRDYERSNNEMVLSQLQKGDNKYPKLTDRFDHVFWAGDLNYRINGTRTLVDKLISDNQLDVLLNNDQLSIEMQKGRAFHGFCESVIRFIPTYKFDVGISASSPASYGGTASDSLWSSAQRRLSSDDPSIPKLDMNPYKYDSSRKARIPSWTDRILYKSNLKTSHGMQTNRSQSSIASSWSSNSTQRNELPINCVAYGSRMEMKSSDHKPVYGIFTINHVVKHVEVSGIYHEAELPALPSVASSGVQRDDLPPLPTDKSEKPPDMCSVQ</sequence>
<dbReference type="SUPFAM" id="SSF56219">
    <property type="entry name" value="DNase I-like"/>
    <property type="match status" value="1"/>
</dbReference>
<keyword evidence="4" id="KW-1185">Reference proteome</keyword>
<organism evidence="3 4">
    <name type="scientific">Batrachochytrium salamandrivorans</name>
    <dbReference type="NCBI Taxonomy" id="1357716"/>
    <lineage>
        <taxon>Eukaryota</taxon>
        <taxon>Fungi</taxon>
        <taxon>Fungi incertae sedis</taxon>
        <taxon>Chytridiomycota</taxon>
        <taxon>Chytridiomycota incertae sedis</taxon>
        <taxon>Chytridiomycetes</taxon>
        <taxon>Rhizophydiales</taxon>
        <taxon>Rhizophydiales incertae sedis</taxon>
        <taxon>Batrachochytrium</taxon>
    </lineage>
</organism>
<name>A0ABQ8FFZ9_9FUNG</name>
<dbReference type="InterPro" id="IPR046985">
    <property type="entry name" value="IP5"/>
</dbReference>
<reference evidence="3 4" key="1">
    <citation type="submission" date="2021-02" db="EMBL/GenBank/DDBJ databases">
        <title>Variation within the Batrachochytrium salamandrivorans European outbreak.</title>
        <authorList>
            <person name="Kelly M."/>
            <person name="Pasmans F."/>
            <person name="Shea T.P."/>
            <person name="Munoz J.F."/>
            <person name="Carranza S."/>
            <person name="Cuomo C.A."/>
            <person name="Martel A."/>
        </authorList>
    </citation>
    <scope>NUCLEOTIDE SEQUENCE [LARGE SCALE GENOMIC DNA]</scope>
    <source>
        <strain evidence="3 4">AMFP18/2</strain>
    </source>
</reference>
<dbReference type="SMART" id="SM00128">
    <property type="entry name" value="IPPc"/>
    <property type="match status" value="1"/>
</dbReference>
<gene>
    <name evidence="3" type="ORF">BASA50_005247</name>
</gene>
<feature type="domain" description="Inositol polyphosphate-related phosphatase" evidence="2">
    <location>
        <begin position="83"/>
        <end position="466"/>
    </location>
</feature>
<dbReference type="InterPro" id="IPR000300">
    <property type="entry name" value="IPPc"/>
</dbReference>
<comment type="caution">
    <text evidence="3">The sequence shown here is derived from an EMBL/GenBank/DDBJ whole genome shotgun (WGS) entry which is preliminary data.</text>
</comment>
<dbReference type="InterPro" id="IPR036691">
    <property type="entry name" value="Endo/exonu/phosph_ase_sf"/>
</dbReference>
<dbReference type="EMBL" id="JAFCIX010000242">
    <property type="protein sequence ID" value="KAH6596206.1"/>
    <property type="molecule type" value="Genomic_DNA"/>
</dbReference>
<dbReference type="Gene3D" id="3.60.10.10">
    <property type="entry name" value="Endonuclease/exonuclease/phosphatase"/>
    <property type="match status" value="1"/>
</dbReference>
<dbReference type="Pfam" id="PF22669">
    <property type="entry name" value="Exo_endo_phos2"/>
    <property type="match status" value="2"/>
</dbReference>
<feature type="compositionally biased region" description="Low complexity" evidence="1">
    <location>
        <begin position="413"/>
        <end position="425"/>
    </location>
</feature>
<feature type="compositionally biased region" description="Basic and acidic residues" evidence="1">
    <location>
        <begin position="488"/>
        <end position="504"/>
    </location>
</feature>
<evidence type="ECO:0000313" key="3">
    <source>
        <dbReference type="EMBL" id="KAH6596206.1"/>
    </source>
</evidence>
<feature type="region of interest" description="Disordered" evidence="1">
    <location>
        <begin position="482"/>
        <end position="510"/>
    </location>
</feature>
<evidence type="ECO:0000259" key="2">
    <source>
        <dbReference type="SMART" id="SM00128"/>
    </source>
</evidence>
<dbReference type="PANTHER" id="PTHR11200:SF275">
    <property type="entry name" value="LD06095P"/>
    <property type="match status" value="1"/>
</dbReference>
<evidence type="ECO:0000313" key="4">
    <source>
        <dbReference type="Proteomes" id="UP001648503"/>
    </source>
</evidence>
<evidence type="ECO:0000256" key="1">
    <source>
        <dbReference type="SAM" id="MobiDB-lite"/>
    </source>
</evidence>
<protein>
    <recommendedName>
        <fullName evidence="2">Inositol polyphosphate-related phosphatase domain-containing protein</fullName>
    </recommendedName>
</protein>
<feature type="region of interest" description="Disordered" evidence="1">
    <location>
        <begin position="404"/>
        <end position="426"/>
    </location>
</feature>
<proteinExistence type="predicted"/>
<dbReference type="PANTHER" id="PTHR11200">
    <property type="entry name" value="INOSITOL 5-PHOSPHATASE"/>
    <property type="match status" value="1"/>
</dbReference>
<accession>A0ABQ8FFZ9</accession>